<dbReference type="SUPFAM" id="SSF55729">
    <property type="entry name" value="Acyl-CoA N-acyltransferases (Nat)"/>
    <property type="match status" value="1"/>
</dbReference>
<dbReference type="Pfam" id="PF18015">
    <property type="entry name" value="Acetyltransf_19"/>
    <property type="match status" value="1"/>
</dbReference>
<accession>A0A4Z0W413</accession>
<organism evidence="2 3">
    <name type="scientific">Geotoga petraea</name>
    <dbReference type="NCBI Taxonomy" id="28234"/>
    <lineage>
        <taxon>Bacteria</taxon>
        <taxon>Thermotogati</taxon>
        <taxon>Thermotogota</taxon>
        <taxon>Thermotogae</taxon>
        <taxon>Petrotogales</taxon>
        <taxon>Petrotogaceae</taxon>
        <taxon>Geotoga</taxon>
    </lineage>
</organism>
<dbReference type="InterPro" id="IPR016181">
    <property type="entry name" value="Acyl_CoA_acyltransferase"/>
</dbReference>
<dbReference type="InterPro" id="IPR040579">
    <property type="entry name" value="Acetyltransf_19"/>
</dbReference>
<sequence>MINFYTESIDKNLIEDFISLYKDSLIAPMDDMWESLTVENSKFYLVYLENNKVGYYSLDDNNYITQFFVLDEFIEFNYDILVYILKKHGIKNGFISTSDIKSLPVFLDLSKNVNVDTYLYTDNKNIVLKKTFDDLVVKVADDNDLKRAFDYVENSVNLKGDWQWDYLRNLIGKKELFLFLNDNEIIGTGEKRKHDDCGHLGVTVSIKYQGKGLGSYIMSFLKKECYKDNLIPVCSTTVGNISSQKAIKKSGFYAYHRILEIEF</sequence>
<keyword evidence="2" id="KW-0808">Transferase</keyword>
<dbReference type="OrthoDB" id="7833882at2"/>
<evidence type="ECO:0000259" key="1">
    <source>
        <dbReference type="PROSITE" id="PS51186"/>
    </source>
</evidence>
<feature type="domain" description="N-acetyltransferase" evidence="1">
    <location>
        <begin position="135"/>
        <end position="263"/>
    </location>
</feature>
<dbReference type="InterPro" id="IPR000182">
    <property type="entry name" value="GNAT_dom"/>
</dbReference>
<comment type="caution">
    <text evidence="2">The sequence shown here is derived from an EMBL/GenBank/DDBJ whole genome shotgun (WGS) entry which is preliminary data.</text>
</comment>
<name>A0A4Z0W413_9BACT</name>
<gene>
    <name evidence="2" type="ORF">E4650_05365</name>
</gene>
<dbReference type="GO" id="GO:0016747">
    <property type="term" value="F:acyltransferase activity, transferring groups other than amino-acyl groups"/>
    <property type="evidence" value="ECO:0007669"/>
    <property type="project" value="InterPro"/>
</dbReference>
<dbReference type="Gene3D" id="3.40.630.80">
    <property type="match status" value="1"/>
</dbReference>
<dbReference type="CDD" id="cd04301">
    <property type="entry name" value="NAT_SF"/>
    <property type="match status" value="1"/>
</dbReference>
<dbReference type="Pfam" id="PF00583">
    <property type="entry name" value="Acetyltransf_1"/>
    <property type="match status" value="1"/>
</dbReference>
<evidence type="ECO:0000313" key="2">
    <source>
        <dbReference type="EMBL" id="TGG87774.1"/>
    </source>
</evidence>
<proteinExistence type="predicted"/>
<dbReference type="EMBL" id="SRME01000003">
    <property type="protein sequence ID" value="TGG87774.1"/>
    <property type="molecule type" value="Genomic_DNA"/>
</dbReference>
<protein>
    <submittedName>
        <fullName evidence="2">GNAT family N-acetyltransferase</fullName>
    </submittedName>
</protein>
<reference evidence="2 3" key="1">
    <citation type="submission" date="2019-04" db="EMBL/GenBank/DDBJ databases">
        <title>Draft genome sequence data and analysis of a Fermenting Bacterium, Geotoga petraea strain HO-Geo1, isolated from heavy-oil petroleum reservoir in Russia.</title>
        <authorList>
            <person name="Grouzdev D.S."/>
            <person name="Semenova E.M."/>
            <person name="Sokolova D.S."/>
            <person name="Tourova T.P."/>
            <person name="Poltaraus A.B."/>
            <person name="Nazina T.N."/>
        </authorList>
    </citation>
    <scope>NUCLEOTIDE SEQUENCE [LARGE SCALE GENOMIC DNA]</scope>
    <source>
        <strain evidence="2 3">HO-Geo1</strain>
    </source>
</reference>
<evidence type="ECO:0000313" key="3">
    <source>
        <dbReference type="Proteomes" id="UP000297288"/>
    </source>
</evidence>
<dbReference type="Gene3D" id="3.40.630.30">
    <property type="match status" value="1"/>
</dbReference>
<dbReference type="AlphaFoldDB" id="A0A4Z0W413"/>
<dbReference type="PROSITE" id="PS51186">
    <property type="entry name" value="GNAT"/>
    <property type="match status" value="1"/>
</dbReference>
<dbReference type="RefSeq" id="WP_135402784.1">
    <property type="nucleotide sequence ID" value="NZ_SRME01000003.1"/>
</dbReference>
<dbReference type="Proteomes" id="UP000297288">
    <property type="component" value="Unassembled WGS sequence"/>
</dbReference>